<protein>
    <recommendedName>
        <fullName evidence="4">Exonuclease domain-containing protein</fullName>
    </recommendedName>
</protein>
<proteinExistence type="predicted"/>
<dbReference type="CDD" id="cd06133">
    <property type="entry name" value="ERI-1_3'hExo_like"/>
    <property type="match status" value="1"/>
</dbReference>
<gene>
    <name evidence="5" type="ORF">CROQUDRAFT_657295</name>
</gene>
<dbReference type="InterPro" id="IPR012337">
    <property type="entry name" value="RNaseH-like_sf"/>
</dbReference>
<dbReference type="InterPro" id="IPR047201">
    <property type="entry name" value="ERI-1_3'hExo-like"/>
</dbReference>
<evidence type="ECO:0000256" key="1">
    <source>
        <dbReference type="ARBA" id="ARBA00022722"/>
    </source>
</evidence>
<dbReference type="AlphaFoldDB" id="A0A9P6NJ01"/>
<evidence type="ECO:0000313" key="5">
    <source>
        <dbReference type="EMBL" id="KAG0146487.1"/>
    </source>
</evidence>
<evidence type="ECO:0000256" key="2">
    <source>
        <dbReference type="ARBA" id="ARBA00022801"/>
    </source>
</evidence>
<dbReference type="GO" id="GO:0003676">
    <property type="term" value="F:nucleic acid binding"/>
    <property type="evidence" value="ECO:0007669"/>
    <property type="project" value="InterPro"/>
</dbReference>
<evidence type="ECO:0000256" key="3">
    <source>
        <dbReference type="ARBA" id="ARBA00022839"/>
    </source>
</evidence>
<keyword evidence="3" id="KW-0269">Exonuclease</keyword>
<keyword evidence="6" id="KW-1185">Reference proteome</keyword>
<dbReference type="GO" id="GO:0000175">
    <property type="term" value="F:3'-5'-RNA exonuclease activity"/>
    <property type="evidence" value="ECO:0007669"/>
    <property type="project" value="InterPro"/>
</dbReference>
<dbReference type="InterPro" id="IPR013520">
    <property type="entry name" value="Ribonucl_H"/>
</dbReference>
<dbReference type="InterPro" id="IPR036397">
    <property type="entry name" value="RNaseH_sf"/>
</dbReference>
<dbReference type="PANTHER" id="PTHR23044:SF61">
    <property type="entry name" value="3'-5' EXORIBONUCLEASE 1-RELATED"/>
    <property type="match status" value="1"/>
</dbReference>
<dbReference type="Gene3D" id="3.30.420.10">
    <property type="entry name" value="Ribonuclease H-like superfamily/Ribonuclease H"/>
    <property type="match status" value="1"/>
</dbReference>
<dbReference type="Pfam" id="PF00929">
    <property type="entry name" value="RNase_T"/>
    <property type="match status" value="1"/>
</dbReference>
<dbReference type="InterPro" id="IPR051274">
    <property type="entry name" value="3-5_Exoribonuclease"/>
</dbReference>
<dbReference type="SUPFAM" id="SSF53098">
    <property type="entry name" value="Ribonuclease H-like"/>
    <property type="match status" value="1"/>
</dbReference>
<keyword evidence="2" id="KW-0378">Hydrolase</keyword>
<accession>A0A9P6NJ01</accession>
<sequence>MSIDQLCNSLDQVELLSTTTKNSPTTNINKLVNTEHGRFGTPSSNVWKPPPKPPTQIFHSFLCLDVESTCIGSSERALGNPHNLTDHQLNWLYPNEIVEWPVILLQWRINRGRWELYEVARYRSFVKPLWRPKVSEFCTQLTGITQPKIDNAPTLSMMLQDFQVNFVQPHRLFTNSNRSVWVTDGPWDLRDHWVKSVFLSKLSACQIPPYLKSPINMIDMRFLLRAFIPKVCCMSVPPSLSLNESLKTFGLEFEGQEHSGIDDAANLARLLTKLTEFDCHGYGPSQWIFRVNRTLYTEPGRYFWMGKQGKCTWTAP</sequence>
<comment type="caution">
    <text evidence="5">The sequence shown here is derived from an EMBL/GenBank/DDBJ whole genome shotgun (WGS) entry which is preliminary data.</text>
</comment>
<name>A0A9P6NJ01_9BASI</name>
<evidence type="ECO:0000313" key="6">
    <source>
        <dbReference type="Proteomes" id="UP000886653"/>
    </source>
</evidence>
<feature type="domain" description="Exonuclease" evidence="4">
    <location>
        <begin position="64"/>
        <end position="271"/>
    </location>
</feature>
<evidence type="ECO:0000259" key="4">
    <source>
        <dbReference type="Pfam" id="PF00929"/>
    </source>
</evidence>
<dbReference type="OrthoDB" id="448399at2759"/>
<dbReference type="PANTHER" id="PTHR23044">
    <property type="entry name" value="3'-5' EXONUCLEASE ERI1-RELATED"/>
    <property type="match status" value="1"/>
</dbReference>
<reference evidence="5" key="1">
    <citation type="submission" date="2013-11" db="EMBL/GenBank/DDBJ databases">
        <title>Genome sequence of the fusiform rust pathogen reveals effectors for host alternation and coevolution with pine.</title>
        <authorList>
            <consortium name="DOE Joint Genome Institute"/>
            <person name="Smith K."/>
            <person name="Pendleton A."/>
            <person name="Kubisiak T."/>
            <person name="Anderson C."/>
            <person name="Salamov A."/>
            <person name="Aerts A."/>
            <person name="Riley R."/>
            <person name="Clum A."/>
            <person name="Lindquist E."/>
            <person name="Ence D."/>
            <person name="Campbell M."/>
            <person name="Kronenberg Z."/>
            <person name="Feau N."/>
            <person name="Dhillon B."/>
            <person name="Hamelin R."/>
            <person name="Burleigh J."/>
            <person name="Smith J."/>
            <person name="Yandell M."/>
            <person name="Nelson C."/>
            <person name="Grigoriev I."/>
            <person name="Davis J."/>
        </authorList>
    </citation>
    <scope>NUCLEOTIDE SEQUENCE</scope>
    <source>
        <strain evidence="5">G11</strain>
    </source>
</reference>
<organism evidence="5 6">
    <name type="scientific">Cronartium quercuum f. sp. fusiforme G11</name>
    <dbReference type="NCBI Taxonomy" id="708437"/>
    <lineage>
        <taxon>Eukaryota</taxon>
        <taxon>Fungi</taxon>
        <taxon>Dikarya</taxon>
        <taxon>Basidiomycota</taxon>
        <taxon>Pucciniomycotina</taxon>
        <taxon>Pucciniomycetes</taxon>
        <taxon>Pucciniales</taxon>
        <taxon>Coleosporiaceae</taxon>
        <taxon>Cronartium</taxon>
    </lineage>
</organism>
<dbReference type="EMBL" id="MU167260">
    <property type="protein sequence ID" value="KAG0146487.1"/>
    <property type="molecule type" value="Genomic_DNA"/>
</dbReference>
<keyword evidence="1" id="KW-0540">Nuclease</keyword>
<dbReference type="Proteomes" id="UP000886653">
    <property type="component" value="Unassembled WGS sequence"/>
</dbReference>